<evidence type="ECO:0000256" key="4">
    <source>
        <dbReference type="HAMAP-Rule" id="MF_01341"/>
    </source>
</evidence>
<keyword evidence="2 4" id="KW-0689">Ribosomal protein</keyword>
<protein>
    <recommendedName>
        <fullName evidence="4">Large ribosomal subunit protein uL15</fullName>
    </recommendedName>
</protein>
<dbReference type="Gene3D" id="3.100.10.10">
    <property type="match status" value="1"/>
</dbReference>
<evidence type="ECO:0000259" key="6">
    <source>
        <dbReference type="Pfam" id="PF00828"/>
    </source>
</evidence>
<dbReference type="GO" id="GO:0019843">
    <property type="term" value="F:rRNA binding"/>
    <property type="evidence" value="ECO:0007669"/>
    <property type="project" value="UniProtKB-UniRule"/>
</dbReference>
<dbReference type="PANTHER" id="PTHR12934:SF11">
    <property type="entry name" value="LARGE RIBOSOMAL SUBUNIT PROTEIN UL15M"/>
    <property type="match status" value="1"/>
</dbReference>
<dbReference type="InterPro" id="IPR005749">
    <property type="entry name" value="Ribosomal_uL15_bac-type"/>
</dbReference>
<dbReference type="InterPro" id="IPR036227">
    <property type="entry name" value="Ribosomal_uL15/eL18_sf"/>
</dbReference>
<comment type="function">
    <text evidence="4">Binds to the 23S rRNA.</text>
</comment>
<feature type="compositionally biased region" description="Basic residues" evidence="5">
    <location>
        <begin position="1"/>
        <end position="19"/>
    </location>
</feature>
<evidence type="ECO:0000256" key="5">
    <source>
        <dbReference type="SAM" id="MobiDB-lite"/>
    </source>
</evidence>
<dbReference type="GO" id="GO:0022625">
    <property type="term" value="C:cytosolic large ribosomal subunit"/>
    <property type="evidence" value="ECO:0007669"/>
    <property type="project" value="TreeGrafter"/>
</dbReference>
<keyword evidence="3 4" id="KW-0687">Ribonucleoprotein</keyword>
<evidence type="ECO:0000256" key="3">
    <source>
        <dbReference type="ARBA" id="ARBA00023274"/>
    </source>
</evidence>
<gene>
    <name evidence="4 7" type="primary">rplO</name>
    <name evidence="7" type="ORF">ENV41_02335</name>
</gene>
<reference evidence="7" key="1">
    <citation type="journal article" date="2020" name="mSystems">
        <title>Genome- and Community-Level Interaction Insights into Carbon Utilization and Element Cycling Functions of Hydrothermarchaeota in Hydrothermal Sediment.</title>
        <authorList>
            <person name="Zhou Z."/>
            <person name="Liu Y."/>
            <person name="Xu W."/>
            <person name="Pan J."/>
            <person name="Luo Z.H."/>
            <person name="Li M."/>
        </authorList>
    </citation>
    <scope>NUCLEOTIDE SEQUENCE [LARGE SCALE GENOMIC DNA]</scope>
    <source>
        <strain evidence="7">SpSt-757</strain>
    </source>
</reference>
<organism evidence="7">
    <name type="scientific">candidate division CPR3 bacterium</name>
    <dbReference type="NCBI Taxonomy" id="2268181"/>
    <lineage>
        <taxon>Bacteria</taxon>
        <taxon>Bacteria division CPR3</taxon>
    </lineage>
</organism>
<dbReference type="AlphaFoldDB" id="A0A7V3N4H2"/>
<keyword evidence="4" id="KW-0694">RNA-binding</keyword>
<dbReference type="HAMAP" id="MF_01341">
    <property type="entry name" value="Ribosomal_uL15"/>
    <property type="match status" value="1"/>
</dbReference>
<comment type="subunit">
    <text evidence="4">Part of the 50S ribosomal subunit.</text>
</comment>
<feature type="region of interest" description="Disordered" evidence="5">
    <location>
        <begin position="1"/>
        <end position="43"/>
    </location>
</feature>
<feature type="domain" description="Large ribosomal subunit protein uL15/eL18" evidence="6">
    <location>
        <begin position="76"/>
        <end position="121"/>
    </location>
</feature>
<dbReference type="InterPro" id="IPR030878">
    <property type="entry name" value="Ribosomal_uL15"/>
</dbReference>
<proteinExistence type="inferred from homology"/>
<dbReference type="GO" id="GO:0006412">
    <property type="term" value="P:translation"/>
    <property type="evidence" value="ECO:0007669"/>
    <property type="project" value="UniProtKB-UniRule"/>
</dbReference>
<keyword evidence="4" id="KW-0699">rRNA-binding</keyword>
<evidence type="ECO:0000313" key="7">
    <source>
        <dbReference type="EMBL" id="HFZ08954.1"/>
    </source>
</evidence>
<feature type="compositionally biased region" description="Gly residues" evidence="5">
    <location>
        <begin position="20"/>
        <end position="34"/>
    </location>
</feature>
<sequence length="121" mass="13595">MKLHTLNPKIKKSKKKRLGRGVGSGKGVYAGRGLKGQKARSGYKIPSSPLITKLPKLRGEGFKKAKRAYRQPEIRIVNLDDLQKRYKEGEEVSLKSLVEKGMVDKKARLVKILARGDLKKK</sequence>
<name>A0A7V3N4H2_UNCC3</name>
<dbReference type="SUPFAM" id="SSF52080">
    <property type="entry name" value="Ribosomal proteins L15p and L18e"/>
    <property type="match status" value="1"/>
</dbReference>
<dbReference type="GO" id="GO:0003735">
    <property type="term" value="F:structural constituent of ribosome"/>
    <property type="evidence" value="ECO:0007669"/>
    <property type="project" value="InterPro"/>
</dbReference>
<dbReference type="EMBL" id="DTGG01000075">
    <property type="protein sequence ID" value="HFZ08954.1"/>
    <property type="molecule type" value="Genomic_DNA"/>
</dbReference>
<evidence type="ECO:0000256" key="1">
    <source>
        <dbReference type="ARBA" id="ARBA00007320"/>
    </source>
</evidence>
<dbReference type="Pfam" id="PF00828">
    <property type="entry name" value="Ribosomal_L27A"/>
    <property type="match status" value="1"/>
</dbReference>
<evidence type="ECO:0000256" key="2">
    <source>
        <dbReference type="ARBA" id="ARBA00022980"/>
    </source>
</evidence>
<dbReference type="NCBIfam" id="TIGR01071">
    <property type="entry name" value="rplO_bact"/>
    <property type="match status" value="1"/>
</dbReference>
<dbReference type="PANTHER" id="PTHR12934">
    <property type="entry name" value="50S RIBOSOMAL PROTEIN L15"/>
    <property type="match status" value="1"/>
</dbReference>
<dbReference type="InterPro" id="IPR021131">
    <property type="entry name" value="Ribosomal_uL15/eL18"/>
</dbReference>
<comment type="caution">
    <text evidence="7">The sequence shown here is derived from an EMBL/GenBank/DDBJ whole genome shotgun (WGS) entry which is preliminary data.</text>
</comment>
<accession>A0A7V3N4H2</accession>
<comment type="similarity">
    <text evidence="1 4">Belongs to the universal ribosomal protein uL15 family.</text>
</comment>